<dbReference type="InterPro" id="IPR003787">
    <property type="entry name" value="Sulphur_relay_DsrE/F-like"/>
</dbReference>
<protein>
    <submittedName>
        <fullName evidence="2">DsrE family protein</fullName>
    </submittedName>
</protein>
<accession>A0ABY4AKT3</accession>
<proteinExistence type="predicted"/>
<dbReference type="InterPro" id="IPR027396">
    <property type="entry name" value="DsrEFH-like"/>
</dbReference>
<dbReference type="Gene3D" id="3.40.1260.10">
    <property type="entry name" value="DsrEFH-like"/>
    <property type="match status" value="1"/>
</dbReference>
<evidence type="ECO:0000313" key="2">
    <source>
        <dbReference type="EMBL" id="UOD49672.1"/>
    </source>
</evidence>
<organism evidence="2 3">
    <name type="scientific">Orrella daihaiensis</name>
    <dbReference type="NCBI Taxonomy" id="2782176"/>
    <lineage>
        <taxon>Bacteria</taxon>
        <taxon>Pseudomonadati</taxon>
        <taxon>Pseudomonadota</taxon>
        <taxon>Betaproteobacteria</taxon>
        <taxon>Burkholderiales</taxon>
        <taxon>Alcaligenaceae</taxon>
        <taxon>Orrella</taxon>
    </lineage>
</organism>
<keyword evidence="1" id="KW-0732">Signal</keyword>
<dbReference type="PANTHER" id="PTHR37691:SF1">
    <property type="entry name" value="BLR3518 PROTEIN"/>
    <property type="match status" value="1"/>
</dbReference>
<dbReference type="EMBL" id="CP063982">
    <property type="protein sequence ID" value="UOD49672.1"/>
    <property type="molecule type" value="Genomic_DNA"/>
</dbReference>
<reference evidence="2 3" key="1">
    <citation type="submission" date="2020-11" db="EMBL/GenBank/DDBJ databases">
        <title>Algicoccus daihaiensis sp.nov., isolated from Daihai Lake in Inner Mongolia.</title>
        <authorList>
            <person name="Kai J."/>
        </authorList>
    </citation>
    <scope>NUCLEOTIDE SEQUENCE [LARGE SCALE GENOMIC DNA]</scope>
    <source>
        <strain evidence="3">f23</strain>
    </source>
</reference>
<dbReference type="PANTHER" id="PTHR37691">
    <property type="entry name" value="BLR3518 PROTEIN"/>
    <property type="match status" value="1"/>
</dbReference>
<gene>
    <name evidence="2" type="ORF">DHf2319_09390</name>
</gene>
<dbReference type="Pfam" id="PF02635">
    <property type="entry name" value="DsrE"/>
    <property type="match status" value="1"/>
</dbReference>
<keyword evidence="3" id="KW-1185">Reference proteome</keyword>
<dbReference type="RefSeq" id="WP_243477906.1">
    <property type="nucleotide sequence ID" value="NZ_CP063982.1"/>
</dbReference>
<dbReference type="SUPFAM" id="SSF75169">
    <property type="entry name" value="DsrEFH-like"/>
    <property type="match status" value="1"/>
</dbReference>
<feature type="signal peptide" evidence="1">
    <location>
        <begin position="1"/>
        <end position="25"/>
    </location>
</feature>
<feature type="chain" id="PRO_5045503693" evidence="1">
    <location>
        <begin position="26"/>
        <end position="146"/>
    </location>
</feature>
<evidence type="ECO:0000313" key="3">
    <source>
        <dbReference type="Proteomes" id="UP000831607"/>
    </source>
</evidence>
<dbReference type="Proteomes" id="UP000831607">
    <property type="component" value="Chromosome"/>
</dbReference>
<evidence type="ECO:0000256" key="1">
    <source>
        <dbReference type="SAM" id="SignalP"/>
    </source>
</evidence>
<sequence>MKTVFALALAAVIGLVGLMPVDAQAQDAKPKVVYHLDDAFGNGLKALRNMRNHLNTAPDTDIVLVMHSGGVDLMFEGATHGQSGTAYGPLIADLRSKGVKFLVCEITLQRRNLKKDQFILETEFTPSGVVALTDLQLKEGRAYIKP</sequence>
<name>A0ABY4AKT3_9BURK</name>